<protein>
    <recommendedName>
        <fullName evidence="4">Secreted protein</fullName>
    </recommendedName>
</protein>
<evidence type="ECO:0000313" key="3">
    <source>
        <dbReference type="Proteomes" id="UP000272622"/>
    </source>
</evidence>
<keyword evidence="3" id="KW-1185">Reference proteome</keyword>
<dbReference type="RefSeq" id="WP_125464737.1">
    <property type="nucleotide sequence ID" value="NZ_CP034337.1"/>
</dbReference>
<sequence>MRLPSLLAACAVSALLLPLAATAGDFPAGKETNYMTQCQQAAKAQGVDAATATKHCTCGAQAIKKNFTNKEIEDLDSSDGVDAKLMRDAQAAVQAACNPKLPK</sequence>
<accession>A0ABM7CT84</accession>
<evidence type="ECO:0000313" key="2">
    <source>
        <dbReference type="EMBL" id="AZL74692.1"/>
    </source>
</evidence>
<evidence type="ECO:0008006" key="4">
    <source>
        <dbReference type="Google" id="ProtNLM"/>
    </source>
</evidence>
<keyword evidence="1" id="KW-0732">Signal</keyword>
<proteinExistence type="predicted"/>
<name>A0ABM7CT84_9PSED</name>
<evidence type="ECO:0000256" key="1">
    <source>
        <dbReference type="SAM" id="SignalP"/>
    </source>
</evidence>
<organism evidence="2 3">
    <name type="scientific">Pseudomonas oryziphila</name>
    <dbReference type="NCBI Taxonomy" id="2894079"/>
    <lineage>
        <taxon>Bacteria</taxon>
        <taxon>Pseudomonadati</taxon>
        <taxon>Pseudomonadota</taxon>
        <taxon>Gammaproteobacteria</taxon>
        <taxon>Pseudomonadales</taxon>
        <taxon>Pseudomonadaceae</taxon>
        <taxon>Pseudomonas</taxon>
    </lineage>
</organism>
<feature type="chain" id="PRO_5047318681" description="Secreted protein" evidence="1">
    <location>
        <begin position="24"/>
        <end position="103"/>
    </location>
</feature>
<reference evidence="2 3" key="1">
    <citation type="submission" date="2018-12" db="EMBL/GenBank/DDBJ databases">
        <authorList>
            <person name="Li S."/>
            <person name="Yang R."/>
            <person name="Chen G."/>
            <person name="Zou L."/>
            <person name="Zhang C."/>
            <person name="Chen Y."/>
            <person name="Liu Z."/>
            <person name="Li Y."/>
            <person name="Yan Y."/>
            <person name="Huang M."/>
            <person name="Chen T."/>
        </authorList>
    </citation>
    <scope>NUCLEOTIDE SEQUENCE [LARGE SCALE GENOMIC DNA]</scope>
    <source>
        <strain evidence="2 3">2014</strain>
    </source>
</reference>
<gene>
    <name evidence="2" type="ORF">EI693_17080</name>
</gene>
<dbReference type="EMBL" id="CP034337">
    <property type="protein sequence ID" value="AZL74692.1"/>
    <property type="molecule type" value="Genomic_DNA"/>
</dbReference>
<feature type="signal peptide" evidence="1">
    <location>
        <begin position="1"/>
        <end position="23"/>
    </location>
</feature>
<dbReference type="Proteomes" id="UP000272622">
    <property type="component" value="Chromosome"/>
</dbReference>